<evidence type="ECO:0000313" key="1">
    <source>
        <dbReference type="EMBL" id="MFM0239683.1"/>
    </source>
</evidence>
<keyword evidence="2" id="KW-1185">Reference proteome</keyword>
<proteinExistence type="predicted"/>
<gene>
    <name evidence="1" type="ORF">PQR03_16255</name>
</gene>
<accession>A0ABW9BJT4</accession>
<protein>
    <submittedName>
        <fullName evidence="1">Uncharacterized protein</fullName>
    </submittedName>
</protein>
<name>A0ABW9BJT4_9BURK</name>
<organism evidence="1 2">
    <name type="scientific">Paraburkholderia phytofirmans</name>
    <dbReference type="NCBI Taxonomy" id="261302"/>
    <lineage>
        <taxon>Bacteria</taxon>
        <taxon>Pseudomonadati</taxon>
        <taxon>Pseudomonadota</taxon>
        <taxon>Betaproteobacteria</taxon>
        <taxon>Burkholderiales</taxon>
        <taxon>Burkholderiaceae</taxon>
        <taxon>Paraburkholderia</taxon>
    </lineage>
</organism>
<evidence type="ECO:0000313" key="2">
    <source>
        <dbReference type="Proteomes" id="UP001629274"/>
    </source>
</evidence>
<comment type="caution">
    <text evidence="1">The sequence shown here is derived from an EMBL/GenBank/DDBJ whole genome shotgun (WGS) entry which is preliminary data.</text>
</comment>
<sequence>MDMPVRRSHPMPEIAGFVASLREAFGDQVIDEAIRRGKAGEPTFFASENGRTVGTRAPLPTNVWKVDRSLIDRHFCPGCDGSCIGTGASCRRA</sequence>
<dbReference type="Proteomes" id="UP001629274">
    <property type="component" value="Unassembled WGS sequence"/>
</dbReference>
<dbReference type="EMBL" id="JAQQDR010000005">
    <property type="protein sequence ID" value="MFM0239683.1"/>
    <property type="molecule type" value="Genomic_DNA"/>
</dbReference>
<dbReference type="RefSeq" id="WP_408263386.1">
    <property type="nucleotide sequence ID" value="NZ_JAQQCK010000012.1"/>
</dbReference>
<reference evidence="1 2" key="1">
    <citation type="journal article" date="2024" name="Chem. Sci.">
        <title>Discovery of megapolipeptins by genome mining of a Burkholderiales bacteria collection.</title>
        <authorList>
            <person name="Paulo B.S."/>
            <person name="Recchia M.J.J."/>
            <person name="Lee S."/>
            <person name="Fergusson C.H."/>
            <person name="Romanowski S.B."/>
            <person name="Hernandez A."/>
            <person name="Krull N."/>
            <person name="Liu D.Y."/>
            <person name="Cavanagh H."/>
            <person name="Bos A."/>
            <person name="Gray C.A."/>
            <person name="Murphy B.T."/>
            <person name="Linington R.G."/>
            <person name="Eustaquio A.S."/>
        </authorList>
    </citation>
    <scope>NUCLEOTIDE SEQUENCE [LARGE SCALE GENOMIC DNA]</scope>
    <source>
        <strain evidence="1 2">RL17-351-BIE-A</strain>
    </source>
</reference>